<sequence>MISDTVKLNGTEDVKNTVMKNHEDSWWVPDDRTGIFYPKGQEKVIEDVPSQAGKDFGPINCLHIGAAQPPSFIFGVKISVFWPNYRSGFALFESSCPGVVFCSNFDNLSGLEFEEGTRRNKPKFEKVNCLIIKEKAEIFKQAVRNGDDVVTLDELATLQIYNKQIPR</sequence>
<evidence type="ECO:0000313" key="2">
    <source>
        <dbReference type="Proteomes" id="UP000823775"/>
    </source>
</evidence>
<organism evidence="1 2">
    <name type="scientific">Datura stramonium</name>
    <name type="common">Jimsonweed</name>
    <name type="synonym">Common thornapple</name>
    <dbReference type="NCBI Taxonomy" id="4076"/>
    <lineage>
        <taxon>Eukaryota</taxon>
        <taxon>Viridiplantae</taxon>
        <taxon>Streptophyta</taxon>
        <taxon>Embryophyta</taxon>
        <taxon>Tracheophyta</taxon>
        <taxon>Spermatophyta</taxon>
        <taxon>Magnoliopsida</taxon>
        <taxon>eudicotyledons</taxon>
        <taxon>Gunneridae</taxon>
        <taxon>Pentapetalae</taxon>
        <taxon>asterids</taxon>
        <taxon>lamiids</taxon>
        <taxon>Solanales</taxon>
        <taxon>Solanaceae</taxon>
        <taxon>Solanoideae</taxon>
        <taxon>Datureae</taxon>
        <taxon>Datura</taxon>
    </lineage>
</organism>
<gene>
    <name evidence="1" type="ORF">HAX54_034204</name>
</gene>
<name>A0ABS8VEC3_DATST</name>
<evidence type="ECO:0000313" key="1">
    <source>
        <dbReference type="EMBL" id="MCD9645348.1"/>
    </source>
</evidence>
<protein>
    <submittedName>
        <fullName evidence="1">Uncharacterized protein</fullName>
    </submittedName>
</protein>
<dbReference type="EMBL" id="JACEIK010004401">
    <property type="protein sequence ID" value="MCD9645348.1"/>
    <property type="molecule type" value="Genomic_DNA"/>
</dbReference>
<dbReference type="Proteomes" id="UP000823775">
    <property type="component" value="Unassembled WGS sequence"/>
</dbReference>
<reference evidence="1 2" key="1">
    <citation type="journal article" date="2021" name="BMC Genomics">
        <title>Datura genome reveals duplications of psychoactive alkaloid biosynthetic genes and high mutation rate following tissue culture.</title>
        <authorList>
            <person name="Rajewski A."/>
            <person name="Carter-House D."/>
            <person name="Stajich J."/>
            <person name="Litt A."/>
        </authorList>
    </citation>
    <scope>NUCLEOTIDE SEQUENCE [LARGE SCALE GENOMIC DNA]</scope>
    <source>
        <strain evidence="1">AR-01</strain>
    </source>
</reference>
<comment type="caution">
    <text evidence="1">The sequence shown here is derived from an EMBL/GenBank/DDBJ whole genome shotgun (WGS) entry which is preliminary data.</text>
</comment>
<proteinExistence type="predicted"/>
<dbReference type="PANTHER" id="PTHR35109:SF2">
    <property type="entry name" value="LATE EMBRYOGENESIS ABUNDANT PROTEIN"/>
    <property type="match status" value="1"/>
</dbReference>
<dbReference type="PANTHER" id="PTHR35109">
    <property type="entry name" value="GLUTAMATE RACEMASE"/>
    <property type="match status" value="1"/>
</dbReference>
<keyword evidence="2" id="KW-1185">Reference proteome</keyword>
<accession>A0ABS8VEC3</accession>